<feature type="region of interest" description="Disordered" evidence="1">
    <location>
        <begin position="59"/>
        <end position="88"/>
    </location>
</feature>
<gene>
    <name evidence="2" type="primary">OSJNBb0050B07.36</name>
</gene>
<dbReference type="Proteomes" id="UP000000763">
    <property type="component" value="Chromosome 7"/>
</dbReference>
<reference evidence="3" key="2">
    <citation type="journal article" date="2008" name="Nucleic Acids Res.">
        <title>The rice annotation project database (RAP-DB): 2008 update.</title>
        <authorList>
            <consortium name="The rice annotation project (RAP)"/>
        </authorList>
    </citation>
    <scope>GENOME REANNOTATION</scope>
    <source>
        <strain evidence="3">cv. Nipponbare</strain>
    </source>
</reference>
<evidence type="ECO:0000313" key="3">
    <source>
        <dbReference type="Proteomes" id="UP000000763"/>
    </source>
</evidence>
<protein>
    <submittedName>
        <fullName evidence="2">Uncharacterized protein</fullName>
    </submittedName>
</protein>
<proteinExistence type="predicted"/>
<name>Q69NW6_ORYSJ</name>
<organism evidence="2 3">
    <name type="scientific">Oryza sativa subsp. japonica</name>
    <name type="common">Rice</name>
    <dbReference type="NCBI Taxonomy" id="39947"/>
    <lineage>
        <taxon>Eukaryota</taxon>
        <taxon>Viridiplantae</taxon>
        <taxon>Streptophyta</taxon>
        <taxon>Embryophyta</taxon>
        <taxon>Tracheophyta</taxon>
        <taxon>Spermatophyta</taxon>
        <taxon>Magnoliopsida</taxon>
        <taxon>Liliopsida</taxon>
        <taxon>Poales</taxon>
        <taxon>Poaceae</taxon>
        <taxon>BOP clade</taxon>
        <taxon>Oryzoideae</taxon>
        <taxon>Oryzeae</taxon>
        <taxon>Oryzinae</taxon>
        <taxon>Oryza</taxon>
        <taxon>Oryza sativa</taxon>
    </lineage>
</organism>
<sequence>MATIAIHRRLLIHPLLLEHETAGRGAVASAPATCMRRPRRGQWLGRRWGWRLIIVGGGGERSGSAAVRDQKGEGKLGRGMGGKCVERNSTESGLGVCARGAVDPPPAVVIGEEEEARSKTA</sequence>
<accession>Q69NW6</accession>
<evidence type="ECO:0000256" key="1">
    <source>
        <dbReference type="SAM" id="MobiDB-lite"/>
    </source>
</evidence>
<evidence type="ECO:0000313" key="2">
    <source>
        <dbReference type="EMBL" id="BAD31601.1"/>
    </source>
</evidence>
<dbReference type="AlphaFoldDB" id="Q69NW6"/>
<dbReference type="EMBL" id="AP005632">
    <property type="protein sequence ID" value="BAD31601.1"/>
    <property type="molecule type" value="Genomic_DNA"/>
</dbReference>
<reference evidence="3" key="1">
    <citation type="journal article" date="2005" name="Nature">
        <title>The map-based sequence of the rice genome.</title>
        <authorList>
            <consortium name="International rice genome sequencing project (IRGSP)"/>
            <person name="Matsumoto T."/>
            <person name="Wu J."/>
            <person name="Kanamori H."/>
            <person name="Katayose Y."/>
            <person name="Fujisawa M."/>
            <person name="Namiki N."/>
            <person name="Mizuno H."/>
            <person name="Yamamoto K."/>
            <person name="Antonio B.A."/>
            <person name="Baba T."/>
            <person name="Sakata K."/>
            <person name="Nagamura Y."/>
            <person name="Aoki H."/>
            <person name="Arikawa K."/>
            <person name="Arita K."/>
            <person name="Bito T."/>
            <person name="Chiden Y."/>
            <person name="Fujitsuka N."/>
            <person name="Fukunaka R."/>
            <person name="Hamada M."/>
            <person name="Harada C."/>
            <person name="Hayashi A."/>
            <person name="Hijishita S."/>
            <person name="Honda M."/>
            <person name="Hosokawa S."/>
            <person name="Ichikawa Y."/>
            <person name="Idonuma A."/>
            <person name="Iijima M."/>
            <person name="Ikeda M."/>
            <person name="Ikeno M."/>
            <person name="Ito K."/>
            <person name="Ito S."/>
            <person name="Ito T."/>
            <person name="Ito Y."/>
            <person name="Ito Y."/>
            <person name="Iwabuchi A."/>
            <person name="Kamiya K."/>
            <person name="Karasawa W."/>
            <person name="Kurita K."/>
            <person name="Katagiri S."/>
            <person name="Kikuta A."/>
            <person name="Kobayashi H."/>
            <person name="Kobayashi N."/>
            <person name="Machita K."/>
            <person name="Maehara T."/>
            <person name="Masukawa M."/>
            <person name="Mizubayashi T."/>
            <person name="Mukai Y."/>
            <person name="Nagasaki H."/>
            <person name="Nagata Y."/>
            <person name="Naito S."/>
            <person name="Nakashima M."/>
            <person name="Nakama Y."/>
            <person name="Nakamichi Y."/>
            <person name="Nakamura M."/>
            <person name="Meguro A."/>
            <person name="Negishi M."/>
            <person name="Ohta I."/>
            <person name="Ohta T."/>
            <person name="Okamoto M."/>
            <person name="Ono N."/>
            <person name="Saji S."/>
            <person name="Sakaguchi M."/>
            <person name="Sakai K."/>
            <person name="Shibata M."/>
            <person name="Shimokawa T."/>
            <person name="Song J."/>
            <person name="Takazaki Y."/>
            <person name="Terasawa K."/>
            <person name="Tsugane M."/>
            <person name="Tsuji K."/>
            <person name="Ueda S."/>
            <person name="Waki K."/>
            <person name="Yamagata H."/>
            <person name="Yamamoto M."/>
            <person name="Yamamoto S."/>
            <person name="Yamane H."/>
            <person name="Yoshiki S."/>
            <person name="Yoshihara R."/>
            <person name="Yukawa K."/>
            <person name="Zhong H."/>
            <person name="Yano M."/>
            <person name="Yuan Q."/>
            <person name="Ouyang S."/>
            <person name="Liu J."/>
            <person name="Jones K.M."/>
            <person name="Gansberger K."/>
            <person name="Moffat K."/>
            <person name="Hill J."/>
            <person name="Bera J."/>
            <person name="Fadrosh D."/>
            <person name="Jin S."/>
            <person name="Johri S."/>
            <person name="Kim M."/>
            <person name="Overton L."/>
            <person name="Reardon M."/>
            <person name="Tsitrin T."/>
            <person name="Vuong H."/>
            <person name="Weaver B."/>
            <person name="Ciecko A."/>
            <person name="Tallon L."/>
            <person name="Jackson J."/>
            <person name="Pai G."/>
            <person name="Aken S.V."/>
            <person name="Utterback T."/>
            <person name="Reidmuller S."/>
            <person name="Feldblyum T."/>
            <person name="Hsiao J."/>
            <person name="Zismann V."/>
            <person name="Iobst S."/>
            <person name="de Vazeille A.R."/>
            <person name="Buell C.R."/>
            <person name="Ying K."/>
            <person name="Li Y."/>
            <person name="Lu T."/>
            <person name="Huang Y."/>
            <person name="Zhao Q."/>
            <person name="Feng Q."/>
            <person name="Zhang L."/>
            <person name="Zhu J."/>
            <person name="Weng Q."/>
            <person name="Mu J."/>
            <person name="Lu Y."/>
            <person name="Fan D."/>
            <person name="Liu Y."/>
            <person name="Guan J."/>
            <person name="Zhang Y."/>
            <person name="Yu S."/>
            <person name="Liu X."/>
            <person name="Zhang Y."/>
            <person name="Hong G."/>
            <person name="Han B."/>
            <person name="Choisne N."/>
            <person name="Demange N."/>
            <person name="Orjeda G."/>
            <person name="Samain S."/>
            <person name="Cattolico L."/>
            <person name="Pelletier E."/>
            <person name="Couloux A."/>
            <person name="Segurens B."/>
            <person name="Wincker P."/>
            <person name="D'Hont A."/>
            <person name="Scarpelli C."/>
            <person name="Weissenbach J."/>
            <person name="Salanoubat M."/>
            <person name="Quetier F."/>
            <person name="Yu Y."/>
            <person name="Kim H.R."/>
            <person name="Rambo T."/>
            <person name="Currie J."/>
            <person name="Collura K."/>
            <person name="Luo M."/>
            <person name="Yang T."/>
            <person name="Ammiraju J.S.S."/>
            <person name="Engler F."/>
            <person name="Soderlund C."/>
            <person name="Wing R.A."/>
            <person name="Palmer L.E."/>
            <person name="de la Bastide M."/>
            <person name="Spiegel L."/>
            <person name="Nascimento L."/>
            <person name="Zutavern T."/>
            <person name="O'Shaughnessy A."/>
            <person name="Dike S."/>
            <person name="Dedhia N."/>
            <person name="Preston R."/>
            <person name="Balija V."/>
            <person name="McCombie W.R."/>
            <person name="Chow T."/>
            <person name="Chen H."/>
            <person name="Chung M."/>
            <person name="Chen C."/>
            <person name="Shaw J."/>
            <person name="Wu H."/>
            <person name="Hsiao K."/>
            <person name="Chao Y."/>
            <person name="Chu M."/>
            <person name="Cheng C."/>
            <person name="Hour A."/>
            <person name="Lee P."/>
            <person name="Lin S."/>
            <person name="Lin Y."/>
            <person name="Liou J."/>
            <person name="Liu S."/>
            <person name="Hsing Y."/>
            <person name="Raghuvanshi S."/>
            <person name="Mohanty A."/>
            <person name="Bharti A.K."/>
            <person name="Gaur A."/>
            <person name="Gupta V."/>
            <person name="Kumar D."/>
            <person name="Ravi V."/>
            <person name="Vij S."/>
            <person name="Kapur A."/>
            <person name="Khurana P."/>
            <person name="Khurana P."/>
            <person name="Khurana J.P."/>
            <person name="Tyagi A.K."/>
            <person name="Gaikwad K."/>
            <person name="Singh A."/>
            <person name="Dalal V."/>
            <person name="Srivastava S."/>
            <person name="Dixit A."/>
            <person name="Pal A.K."/>
            <person name="Ghazi I.A."/>
            <person name="Yadav M."/>
            <person name="Pandit A."/>
            <person name="Bhargava A."/>
            <person name="Sureshbabu K."/>
            <person name="Batra K."/>
            <person name="Sharma T.R."/>
            <person name="Mohapatra T."/>
            <person name="Singh N.K."/>
            <person name="Messing J."/>
            <person name="Nelson A.B."/>
            <person name="Fuks G."/>
            <person name="Kavchok S."/>
            <person name="Keizer G."/>
            <person name="Linton E."/>
            <person name="Llaca V."/>
            <person name="Song R."/>
            <person name="Tanyolac B."/>
            <person name="Young S."/>
            <person name="Ho-Il K."/>
            <person name="Hahn J.H."/>
            <person name="Sangsakoo G."/>
            <person name="Vanavichit A."/>
            <person name="de Mattos Luiz.A.T."/>
            <person name="Zimmer P.D."/>
            <person name="Malone G."/>
            <person name="Dellagostin O."/>
            <person name="de Oliveira A.C."/>
            <person name="Bevan M."/>
            <person name="Bancroft I."/>
            <person name="Minx P."/>
            <person name="Cordum H."/>
            <person name="Wilson R."/>
            <person name="Cheng Z."/>
            <person name="Jin W."/>
            <person name="Jiang J."/>
            <person name="Leong S.A."/>
            <person name="Iwama H."/>
            <person name="Gojobori T."/>
            <person name="Itoh T."/>
            <person name="Niimura Y."/>
            <person name="Fujii Y."/>
            <person name="Habara T."/>
            <person name="Sakai H."/>
            <person name="Sato Y."/>
            <person name="Wilson G."/>
            <person name="Kumar K."/>
            <person name="McCouch S."/>
            <person name="Juretic N."/>
            <person name="Hoen D."/>
            <person name="Wright S."/>
            <person name="Bruskiewich R."/>
            <person name="Bureau T."/>
            <person name="Miyao A."/>
            <person name="Hirochika H."/>
            <person name="Nishikawa T."/>
            <person name="Kadowaki K."/>
            <person name="Sugiura M."/>
            <person name="Burr B."/>
            <person name="Sasaki T."/>
        </authorList>
    </citation>
    <scope>NUCLEOTIDE SEQUENCE [LARGE SCALE GENOMIC DNA]</scope>
    <source>
        <strain evidence="3">cv. Nipponbare</strain>
    </source>
</reference>